<comment type="caution">
    <text evidence="1">The sequence shown here is derived from an EMBL/GenBank/DDBJ whole genome shotgun (WGS) entry which is preliminary data.</text>
</comment>
<dbReference type="Proteomes" id="UP001362999">
    <property type="component" value="Unassembled WGS sequence"/>
</dbReference>
<reference evidence="1 2" key="1">
    <citation type="journal article" date="2024" name="J Genomics">
        <title>Draft genome sequencing and assembly of Favolaschia claudopus CIRM-BRFM 2984 isolated from oak limbs.</title>
        <authorList>
            <person name="Navarro D."/>
            <person name="Drula E."/>
            <person name="Chaduli D."/>
            <person name="Cazenave R."/>
            <person name="Ahrendt S."/>
            <person name="Wang J."/>
            <person name="Lipzen A."/>
            <person name="Daum C."/>
            <person name="Barry K."/>
            <person name="Grigoriev I.V."/>
            <person name="Favel A."/>
            <person name="Rosso M.N."/>
            <person name="Martin F."/>
        </authorList>
    </citation>
    <scope>NUCLEOTIDE SEQUENCE [LARGE SCALE GENOMIC DNA]</scope>
    <source>
        <strain evidence="1 2">CIRM-BRFM 2984</strain>
    </source>
</reference>
<name>A0AAW0CGQ3_9AGAR</name>
<evidence type="ECO:0008006" key="3">
    <source>
        <dbReference type="Google" id="ProtNLM"/>
    </source>
</evidence>
<gene>
    <name evidence="1" type="ORF">R3P38DRAFT_2905450</name>
</gene>
<evidence type="ECO:0000313" key="2">
    <source>
        <dbReference type="Proteomes" id="UP001362999"/>
    </source>
</evidence>
<dbReference type="EMBL" id="JAWWNJ010000017">
    <property type="protein sequence ID" value="KAK7038285.1"/>
    <property type="molecule type" value="Genomic_DNA"/>
</dbReference>
<evidence type="ECO:0000313" key="1">
    <source>
        <dbReference type="EMBL" id="KAK7038285.1"/>
    </source>
</evidence>
<keyword evidence="2" id="KW-1185">Reference proteome</keyword>
<sequence length="514" mass="58031">MAPLPSFTFSDDQPLPPVSFAHLLHSNTPPHAAEASLMCSYVDELESHLASLNKAISPLLLYREELQRTIRGHKATLSRIRRLPPEILGLIFWEVVRAAYFFKNISEVSPATSHGPWLMTRVCRRWSEVALATPSLWSMIFLDLDHKGAVPLLELRVMRSQGVPLTWRIYREGKSEAQDPALDVALSAASRWRIADIRGVTSHALQQMGRAQERFPNLQTLHITGGLDFGDVALEHACKKVFSETPELRHVLAVCWDYFGHYVHPRFTLPWHQLTCLSLISKDNTETLTVLGELSSIIECTLGCTHTLPLSRDRDIIRLLHLRSLTLYIDQGFDEVTDDESEMVPIYTKHSSVLDFLETPCLENLTLHSTADEEVILDFIARSRCIDTLCSFRFLTNFINHDLVLQLVKNLPHLTLLDIGDFAGTLEADDDDDDEGFIPGFVYALSNQWSKIGQELSGGHDPSRPLHVRIADSQLNVQSERKISCKLRCLRAELLLVDVSRSLSPPCIMMSDPE</sequence>
<protein>
    <recommendedName>
        <fullName evidence="3">F-box domain-containing protein</fullName>
    </recommendedName>
</protein>
<organism evidence="1 2">
    <name type="scientific">Favolaschia claudopus</name>
    <dbReference type="NCBI Taxonomy" id="2862362"/>
    <lineage>
        <taxon>Eukaryota</taxon>
        <taxon>Fungi</taxon>
        <taxon>Dikarya</taxon>
        <taxon>Basidiomycota</taxon>
        <taxon>Agaricomycotina</taxon>
        <taxon>Agaricomycetes</taxon>
        <taxon>Agaricomycetidae</taxon>
        <taxon>Agaricales</taxon>
        <taxon>Marasmiineae</taxon>
        <taxon>Mycenaceae</taxon>
        <taxon>Favolaschia</taxon>
    </lineage>
</organism>
<dbReference type="AlphaFoldDB" id="A0AAW0CGQ3"/>
<accession>A0AAW0CGQ3</accession>
<proteinExistence type="predicted"/>